<dbReference type="RefSeq" id="WP_010798087.1">
    <property type="nucleotide sequence ID" value="NZ_CP044086.1"/>
</dbReference>
<dbReference type="PANTHER" id="PTHR12993">
    <property type="entry name" value="N-ACETYLGLUCOSAMINYL-PHOSPHATIDYLINOSITOL DE-N-ACETYLASE-RELATED"/>
    <property type="match status" value="1"/>
</dbReference>
<dbReference type="PANTHER" id="PTHR12993:SF11">
    <property type="entry name" value="N-ACETYLGLUCOSAMINYL-PHOSPHATIDYLINOSITOL DE-N-ACETYLASE"/>
    <property type="match status" value="1"/>
</dbReference>
<dbReference type="EMBL" id="JADMCD010000003">
    <property type="protein sequence ID" value="MBF8640642.1"/>
    <property type="molecule type" value="Genomic_DNA"/>
</dbReference>
<dbReference type="InterPro" id="IPR003737">
    <property type="entry name" value="GlcNAc_PI_deacetylase-related"/>
</dbReference>
<dbReference type="Proteomes" id="UP000250443">
    <property type="component" value="Unassembled WGS sequence"/>
</dbReference>
<proteinExistence type="predicted"/>
<reference evidence="1 4" key="2">
    <citation type="submission" date="2020-10" db="EMBL/GenBank/DDBJ databases">
        <title>Genome sequences of Pseudomonas isolates.</title>
        <authorList>
            <person name="Wessels L."/>
            <person name="Reich F."/>
            <person name="Hammerl J."/>
        </authorList>
    </citation>
    <scope>NUCLEOTIDE SEQUENCE [LARGE SCALE GENOMIC DNA]</scope>
    <source>
        <strain evidence="1 4">20-MO00624-0</strain>
    </source>
</reference>
<dbReference type="Pfam" id="PF02585">
    <property type="entry name" value="PIG-L"/>
    <property type="match status" value="1"/>
</dbReference>
<dbReference type="Proteomes" id="UP000626180">
    <property type="component" value="Unassembled WGS sequence"/>
</dbReference>
<dbReference type="Gene3D" id="3.40.50.10320">
    <property type="entry name" value="LmbE-like"/>
    <property type="match status" value="1"/>
</dbReference>
<keyword evidence="4" id="KW-1185">Reference proteome</keyword>
<dbReference type="GeneID" id="300267286"/>
<dbReference type="EMBL" id="UAUF01000011">
    <property type="protein sequence ID" value="SPZ05998.1"/>
    <property type="molecule type" value="Genomic_DNA"/>
</dbReference>
<sequence length="246" mass="27300">MTTLNTRTLEEKSASAQEWAAWPRFAGIPEVDANHLVPPGRRAVIIAPHSDDEILGCGGLLAQLAELGRKVLLVSVTRGEYKQGLGSQPVFHVPTLPESREASRRLCLESVDICRLDFSDGIASNEEQRLSEQLAALIKSTDTVFTAWREDGHADHEATGRAASFACVVTGARCIEVPLWAWQWLRPGDDRFPWERARRLPLDESSLAAKRYAVEAFNTANGPAPEPILPSHVLSRLFRPWEIFLV</sequence>
<organism evidence="2 3">
    <name type="scientific">Pseudomonas luteola</name>
    <dbReference type="NCBI Taxonomy" id="47886"/>
    <lineage>
        <taxon>Bacteria</taxon>
        <taxon>Pseudomonadati</taxon>
        <taxon>Pseudomonadota</taxon>
        <taxon>Gammaproteobacteria</taxon>
        <taxon>Pseudomonadales</taxon>
        <taxon>Pseudomonadaceae</taxon>
        <taxon>Pseudomonas</taxon>
    </lineage>
</organism>
<dbReference type="GO" id="GO:0016811">
    <property type="term" value="F:hydrolase activity, acting on carbon-nitrogen (but not peptide) bonds, in linear amides"/>
    <property type="evidence" value="ECO:0007669"/>
    <property type="project" value="TreeGrafter"/>
</dbReference>
<gene>
    <name evidence="1" type="ORF">IRZ65_08105</name>
    <name evidence="2" type="ORF">NCTC11842_01925</name>
</gene>
<evidence type="ECO:0000313" key="3">
    <source>
        <dbReference type="Proteomes" id="UP000250443"/>
    </source>
</evidence>
<evidence type="ECO:0000313" key="4">
    <source>
        <dbReference type="Proteomes" id="UP000626180"/>
    </source>
</evidence>
<name>A0A2X2CEJ2_PSELU</name>
<dbReference type="AlphaFoldDB" id="A0A2X2CEJ2"/>
<evidence type="ECO:0000313" key="2">
    <source>
        <dbReference type="EMBL" id="SPZ05998.1"/>
    </source>
</evidence>
<accession>A0A2X2CEJ2</accession>
<reference evidence="2 3" key="1">
    <citation type="submission" date="2018-06" db="EMBL/GenBank/DDBJ databases">
        <authorList>
            <consortium name="Pathogen Informatics"/>
            <person name="Doyle S."/>
        </authorList>
    </citation>
    <scope>NUCLEOTIDE SEQUENCE [LARGE SCALE GENOMIC DNA]</scope>
    <source>
        <strain evidence="2 3">NCTC11842</strain>
    </source>
</reference>
<evidence type="ECO:0000313" key="1">
    <source>
        <dbReference type="EMBL" id="MBF8640642.1"/>
    </source>
</evidence>
<dbReference type="InterPro" id="IPR024078">
    <property type="entry name" value="LmbE-like_dom_sf"/>
</dbReference>
<protein>
    <submittedName>
        <fullName evidence="2">LmbE-like protein</fullName>
    </submittedName>
    <submittedName>
        <fullName evidence="1">PIG-L family deacetylase</fullName>
    </submittedName>
</protein>
<dbReference type="SUPFAM" id="SSF102588">
    <property type="entry name" value="LmbE-like"/>
    <property type="match status" value="1"/>
</dbReference>